<proteinExistence type="predicted"/>
<comment type="caution">
    <text evidence="1">The sequence shown here is derived from an EMBL/GenBank/DDBJ whole genome shotgun (WGS) entry which is preliminary data.</text>
</comment>
<dbReference type="AlphaFoldDB" id="A0A399F2Y1"/>
<dbReference type="EMBL" id="QWLA01000006">
    <property type="protein sequence ID" value="RIH88971.1"/>
    <property type="molecule type" value="Genomic_DNA"/>
</dbReference>
<organism evidence="1 2">
    <name type="scientific">Calidithermus roseus</name>
    <dbReference type="NCBI Taxonomy" id="1644118"/>
    <lineage>
        <taxon>Bacteria</taxon>
        <taxon>Thermotogati</taxon>
        <taxon>Deinococcota</taxon>
        <taxon>Deinococci</taxon>
        <taxon>Thermales</taxon>
        <taxon>Thermaceae</taxon>
        <taxon>Calidithermus</taxon>
    </lineage>
</organism>
<name>A0A399F2Y1_9DEIN</name>
<sequence>MDMVHKISLALLILAFFLFPWAEARISRGIVVYPTRLGCDYFIVSTPSGYALLQLWSLTVYKPKTGDEVVGEFETYGFREVINLTQEVTYRVWVEDYWLTASRAVERYLRKCPF</sequence>
<reference evidence="1 2" key="1">
    <citation type="submission" date="2018-08" db="EMBL/GenBank/DDBJ databases">
        <title>Meiothermus roseus NBRC 110900 genome sequencing project.</title>
        <authorList>
            <person name="Da Costa M.S."/>
            <person name="Albuquerque L."/>
            <person name="Raposo P."/>
            <person name="Froufe H.J.C."/>
            <person name="Barroso C.S."/>
            <person name="Egas C."/>
        </authorList>
    </citation>
    <scope>NUCLEOTIDE SEQUENCE [LARGE SCALE GENOMIC DNA]</scope>
    <source>
        <strain evidence="1 2">NBRC 110900</strain>
    </source>
</reference>
<keyword evidence="2" id="KW-1185">Reference proteome</keyword>
<gene>
    <name evidence="1" type="ORF">Mrose_00578</name>
</gene>
<dbReference type="Proteomes" id="UP000265341">
    <property type="component" value="Unassembled WGS sequence"/>
</dbReference>
<evidence type="ECO:0000313" key="1">
    <source>
        <dbReference type="EMBL" id="RIH88971.1"/>
    </source>
</evidence>
<accession>A0A399F2Y1</accession>
<dbReference type="OrthoDB" id="667454at2"/>
<evidence type="ECO:0000313" key="2">
    <source>
        <dbReference type="Proteomes" id="UP000265341"/>
    </source>
</evidence>
<protein>
    <submittedName>
        <fullName evidence="1">Uncharacterized protein</fullName>
    </submittedName>
</protein>
<dbReference type="RefSeq" id="WP_119275927.1">
    <property type="nucleotide sequence ID" value="NZ_QWLA01000006.1"/>
</dbReference>